<evidence type="ECO:0000313" key="3">
    <source>
        <dbReference type="EMBL" id="ACK70516.1"/>
    </source>
</evidence>
<evidence type="ECO:0000256" key="1">
    <source>
        <dbReference type="SAM" id="MobiDB-lite"/>
    </source>
</evidence>
<dbReference type="Pfam" id="PF01476">
    <property type="entry name" value="LysM"/>
    <property type="match status" value="2"/>
</dbReference>
<dbReference type="STRING" id="65393.PCC7424_2089"/>
<reference evidence="4" key="1">
    <citation type="journal article" date="2011" name="MBio">
        <title>Novel metabolic attributes of the genus Cyanothece, comprising a group of unicellular nitrogen-fixing Cyanobacteria.</title>
        <authorList>
            <person name="Bandyopadhyay A."/>
            <person name="Elvitigala T."/>
            <person name="Welsh E."/>
            <person name="Stockel J."/>
            <person name="Liberton M."/>
            <person name="Min H."/>
            <person name="Sherman L.A."/>
            <person name="Pakrasi H.B."/>
        </authorList>
    </citation>
    <scope>NUCLEOTIDE SEQUENCE [LARGE SCALE GENOMIC DNA]</scope>
    <source>
        <strain evidence="4">PCC 7424</strain>
    </source>
</reference>
<dbReference type="PANTHER" id="PTHR21666">
    <property type="entry name" value="PEPTIDASE-RELATED"/>
    <property type="match status" value="1"/>
</dbReference>
<dbReference type="Proteomes" id="UP000002384">
    <property type="component" value="Chromosome"/>
</dbReference>
<dbReference type="CDD" id="cd00118">
    <property type="entry name" value="LysM"/>
    <property type="match status" value="2"/>
</dbReference>
<dbReference type="InterPro" id="IPR036779">
    <property type="entry name" value="LysM_dom_sf"/>
</dbReference>
<dbReference type="AlphaFoldDB" id="B7KG45"/>
<dbReference type="PROSITE" id="PS51782">
    <property type="entry name" value="LYSM"/>
    <property type="match status" value="2"/>
</dbReference>
<feature type="compositionally biased region" description="Polar residues" evidence="1">
    <location>
        <begin position="7"/>
        <end position="25"/>
    </location>
</feature>
<evidence type="ECO:0000259" key="2">
    <source>
        <dbReference type="PROSITE" id="PS51782"/>
    </source>
</evidence>
<keyword evidence="4" id="KW-1185">Reference proteome</keyword>
<name>B7KG45_GLOC7</name>
<feature type="domain" description="LysM" evidence="2">
    <location>
        <begin position="102"/>
        <end position="146"/>
    </location>
</feature>
<dbReference type="eggNOG" id="COG0739">
    <property type="taxonomic scope" value="Bacteria"/>
</dbReference>
<feature type="region of interest" description="Disordered" evidence="1">
    <location>
        <begin position="330"/>
        <end position="363"/>
    </location>
</feature>
<dbReference type="Gene3D" id="3.10.350.10">
    <property type="entry name" value="LysM domain"/>
    <property type="match status" value="2"/>
</dbReference>
<dbReference type="Gene3D" id="2.70.70.10">
    <property type="entry name" value="Glucose Permease (Domain IIA)"/>
    <property type="match status" value="1"/>
</dbReference>
<feature type="region of interest" description="Disordered" evidence="1">
    <location>
        <begin position="1"/>
        <end position="25"/>
    </location>
</feature>
<dbReference type="GO" id="GO:0004222">
    <property type="term" value="F:metalloendopeptidase activity"/>
    <property type="evidence" value="ECO:0007669"/>
    <property type="project" value="TreeGrafter"/>
</dbReference>
<dbReference type="InterPro" id="IPR050570">
    <property type="entry name" value="Cell_wall_metabolism_enzyme"/>
</dbReference>
<dbReference type="Pfam" id="PF01551">
    <property type="entry name" value="Peptidase_M23"/>
    <property type="match status" value="1"/>
</dbReference>
<feature type="compositionally biased region" description="Low complexity" evidence="1">
    <location>
        <begin position="272"/>
        <end position="283"/>
    </location>
</feature>
<evidence type="ECO:0000313" key="4">
    <source>
        <dbReference type="Proteomes" id="UP000002384"/>
    </source>
</evidence>
<feature type="region of interest" description="Disordered" evidence="1">
    <location>
        <begin position="146"/>
        <end position="177"/>
    </location>
</feature>
<organism evidence="3 4">
    <name type="scientific">Gloeothece citriformis (strain PCC 7424)</name>
    <name type="common">Cyanothece sp. (strain PCC 7424)</name>
    <dbReference type="NCBI Taxonomy" id="65393"/>
    <lineage>
        <taxon>Bacteria</taxon>
        <taxon>Bacillati</taxon>
        <taxon>Cyanobacteriota</taxon>
        <taxon>Cyanophyceae</taxon>
        <taxon>Oscillatoriophycideae</taxon>
        <taxon>Chroococcales</taxon>
        <taxon>Aphanothecaceae</taxon>
        <taxon>Gloeothece</taxon>
        <taxon>Gloeothece citriformis</taxon>
    </lineage>
</organism>
<dbReference type="RefSeq" id="WP_015954122.1">
    <property type="nucleotide sequence ID" value="NC_011729.1"/>
</dbReference>
<dbReference type="InterPro" id="IPR011055">
    <property type="entry name" value="Dup_hybrid_motif"/>
</dbReference>
<dbReference type="SUPFAM" id="SSF51261">
    <property type="entry name" value="Duplicated hybrid motif"/>
    <property type="match status" value="1"/>
</dbReference>
<dbReference type="SMART" id="SM00257">
    <property type="entry name" value="LysM"/>
    <property type="match status" value="2"/>
</dbReference>
<dbReference type="eggNOG" id="COG1388">
    <property type="taxonomic scope" value="Bacteria"/>
</dbReference>
<dbReference type="InterPro" id="IPR016047">
    <property type="entry name" value="M23ase_b-sheet_dom"/>
</dbReference>
<dbReference type="OrthoDB" id="507840at2"/>
<dbReference type="PANTHER" id="PTHR21666:SF270">
    <property type="entry name" value="MUREIN HYDROLASE ACTIVATOR ENVC"/>
    <property type="match status" value="1"/>
</dbReference>
<protein>
    <submittedName>
        <fullName evidence="3">Peptidase M23</fullName>
    </submittedName>
</protein>
<dbReference type="InterPro" id="IPR018392">
    <property type="entry name" value="LysM"/>
</dbReference>
<dbReference type="EMBL" id="CP001291">
    <property type="protein sequence ID" value="ACK70516.1"/>
    <property type="molecule type" value="Genomic_DNA"/>
</dbReference>
<feature type="domain" description="LysM" evidence="2">
    <location>
        <begin position="394"/>
        <end position="438"/>
    </location>
</feature>
<sequence length="751" mass="80896">MHKVTPISPSLGDSQETQVSLSAPTSVDTVVTREGYNRVRCSAAMIGLAISMSATSLFLPNQSRPALATGSVSSQATLTNLATDDTQTPAPATPTKLTPPALKHQVKAGETLWTLSSNYKINPEAIATSNNLSLQDNLVAGQTLKIPSEDLTQNKSKEATPTKPKATSEESLESSLDNLRETRKRLQESLVALRSEEATGESKTKVIITDVSDLKEEPQTRFSAQTRPRIVGLSPDSSDEQGIEIPVEMPSVEIDSQTSVAPQIIENNQLNTSTAASPSTITPEENGRFSRNNLSRRQLDPIPLATPDPENLANSLENNSQSLHRLKIETNNSDSSFSSSNNTLDSTIANKNSENTDLAEPQPIELQVEPPKTATVVPPLQISQPKAEQPASEKIYRVQTGDTLNNIARKHGITVAQLIKANNITNPNLIKINQPLVIPTKGTASRTQPRTTVISGVPITAQRNSSQLPPVPLPVGTQANTSTLVSRLPNNTEGVSDIPSMNATVETGTQANTDQLRADVAKLQQQYDNTQPIPIEVEPPDGSFSAPIAQQPRNSEWDKDRRLRNTNTQSTVSQPTQEQIIGTASVNIEEYNNSLRIPVGETVSPELPGLSSPDQYLPDAPARFNGYIWPTKGVLTSGYGWRWGRMHKGVDIAGPVGTPIVAAAPGEVISAGWNSGGYGNLVKVRHTDGSVTLYAHNSRILVRRGQQVEQGQLIAEMGSTGYSTGPHLHFEIHPDGSKAVNPMAFLPKDRS</sequence>
<dbReference type="KEGG" id="cyc:PCC7424_2089"/>
<dbReference type="SUPFAM" id="SSF54106">
    <property type="entry name" value="LysM domain"/>
    <property type="match status" value="2"/>
</dbReference>
<dbReference type="HOGENOM" id="CLU_015589_1_0_3"/>
<feature type="region of interest" description="Disordered" evidence="1">
    <location>
        <begin position="537"/>
        <end position="575"/>
    </location>
</feature>
<feature type="compositionally biased region" description="Low complexity" evidence="1">
    <location>
        <begin position="330"/>
        <end position="347"/>
    </location>
</feature>
<accession>B7KG45</accession>
<proteinExistence type="predicted"/>
<feature type="compositionally biased region" description="Polar residues" evidence="1">
    <location>
        <begin position="565"/>
        <end position="575"/>
    </location>
</feature>
<gene>
    <name evidence="3" type="ordered locus">PCC7424_2089</name>
</gene>
<feature type="region of interest" description="Disordered" evidence="1">
    <location>
        <begin position="267"/>
        <end position="315"/>
    </location>
</feature>
<dbReference type="CDD" id="cd12797">
    <property type="entry name" value="M23_peptidase"/>
    <property type="match status" value="1"/>
</dbReference>